<gene>
    <name evidence="1" type="ORF">SDC9_80067</name>
</gene>
<dbReference type="AlphaFoldDB" id="A0A644Z0F9"/>
<protein>
    <submittedName>
        <fullName evidence="1">Uncharacterized protein</fullName>
    </submittedName>
</protein>
<dbReference type="EMBL" id="VSSQ01006674">
    <property type="protein sequence ID" value="MPM33491.1"/>
    <property type="molecule type" value="Genomic_DNA"/>
</dbReference>
<organism evidence="1">
    <name type="scientific">bioreactor metagenome</name>
    <dbReference type="NCBI Taxonomy" id="1076179"/>
    <lineage>
        <taxon>unclassified sequences</taxon>
        <taxon>metagenomes</taxon>
        <taxon>ecological metagenomes</taxon>
    </lineage>
</organism>
<name>A0A644Z0F9_9ZZZZ</name>
<evidence type="ECO:0000313" key="1">
    <source>
        <dbReference type="EMBL" id="MPM33491.1"/>
    </source>
</evidence>
<sequence>MIFSVKIRCFKVFQNIHNRFRIQKNGAQNGLLCFYTMRRYAILKCFFHFIFSPFRFYSFRQGTGYWFTHLSLSYCTVNWRLLQPTKGNTCSVSSQYLSPPTQAKRQRWLSLSFVYIWKIIILQSLGQSTSLSLPDEFLRAFS</sequence>
<accession>A0A644Z0F9</accession>
<reference evidence="1" key="1">
    <citation type="submission" date="2019-08" db="EMBL/GenBank/DDBJ databases">
        <authorList>
            <person name="Kucharzyk K."/>
            <person name="Murdoch R.W."/>
            <person name="Higgins S."/>
            <person name="Loffler F."/>
        </authorList>
    </citation>
    <scope>NUCLEOTIDE SEQUENCE</scope>
</reference>
<proteinExistence type="predicted"/>
<comment type="caution">
    <text evidence="1">The sequence shown here is derived from an EMBL/GenBank/DDBJ whole genome shotgun (WGS) entry which is preliminary data.</text>
</comment>